<gene>
    <name evidence="3" type="ORF">OG563_41730</name>
</gene>
<dbReference type="EMBL" id="CP109441">
    <property type="protein sequence ID" value="WUV45556.1"/>
    <property type="molecule type" value="Genomic_DNA"/>
</dbReference>
<evidence type="ECO:0000259" key="2">
    <source>
        <dbReference type="Pfam" id="PF01575"/>
    </source>
</evidence>
<dbReference type="SUPFAM" id="SSF54637">
    <property type="entry name" value="Thioesterase/thiol ester dehydrase-isomerase"/>
    <property type="match status" value="1"/>
</dbReference>
<proteinExistence type="inferred from homology"/>
<dbReference type="CDD" id="cd03450">
    <property type="entry name" value="NodN"/>
    <property type="match status" value="1"/>
</dbReference>
<dbReference type="PANTHER" id="PTHR42993">
    <property type="entry name" value="MAOC-LIKE DEHYDRATASE DOMAIN-CONTAINING PROTEIN"/>
    <property type="match status" value="1"/>
</dbReference>
<reference evidence="3" key="1">
    <citation type="submission" date="2022-10" db="EMBL/GenBank/DDBJ databases">
        <title>The complete genomes of actinobacterial strains from the NBC collection.</title>
        <authorList>
            <person name="Joergensen T.S."/>
            <person name="Alvarez Arevalo M."/>
            <person name="Sterndorff E.B."/>
            <person name="Faurdal D."/>
            <person name="Vuksanovic O."/>
            <person name="Mourched A.-S."/>
            <person name="Charusanti P."/>
            <person name="Shaw S."/>
            <person name="Blin K."/>
            <person name="Weber T."/>
        </authorList>
    </citation>
    <scope>NUCLEOTIDE SEQUENCE</scope>
    <source>
        <strain evidence="3">NBC_01482</strain>
    </source>
</reference>
<keyword evidence="4" id="KW-1185">Reference proteome</keyword>
<dbReference type="PANTHER" id="PTHR42993:SF1">
    <property type="entry name" value="MAOC-LIKE DEHYDRATASE DOMAIN-CONTAINING PROTEIN"/>
    <property type="match status" value="1"/>
</dbReference>
<dbReference type="InterPro" id="IPR002539">
    <property type="entry name" value="MaoC-like_dom"/>
</dbReference>
<accession>A0ABZ1YRB1</accession>
<dbReference type="InterPro" id="IPR029069">
    <property type="entry name" value="HotDog_dom_sf"/>
</dbReference>
<dbReference type="RefSeq" id="WP_327098765.1">
    <property type="nucleotide sequence ID" value="NZ_CP109149.1"/>
</dbReference>
<feature type="domain" description="MaoC-like" evidence="2">
    <location>
        <begin position="14"/>
        <end position="121"/>
    </location>
</feature>
<evidence type="ECO:0000313" key="3">
    <source>
        <dbReference type="EMBL" id="WUV45556.1"/>
    </source>
</evidence>
<dbReference type="Pfam" id="PF01575">
    <property type="entry name" value="MaoC_dehydratas"/>
    <property type="match status" value="1"/>
</dbReference>
<dbReference type="Gene3D" id="3.10.129.10">
    <property type="entry name" value="Hotdog Thioesterase"/>
    <property type="match status" value="1"/>
</dbReference>
<organism evidence="3 4">
    <name type="scientific">Nocardia vinacea</name>
    <dbReference type="NCBI Taxonomy" id="96468"/>
    <lineage>
        <taxon>Bacteria</taxon>
        <taxon>Bacillati</taxon>
        <taxon>Actinomycetota</taxon>
        <taxon>Actinomycetes</taxon>
        <taxon>Mycobacteriales</taxon>
        <taxon>Nocardiaceae</taxon>
        <taxon>Nocardia</taxon>
    </lineage>
</organism>
<dbReference type="InterPro" id="IPR039375">
    <property type="entry name" value="NodN-like"/>
</dbReference>
<evidence type="ECO:0000313" key="4">
    <source>
        <dbReference type="Proteomes" id="UP001432062"/>
    </source>
</evidence>
<sequence length="152" mass="16501">MTKRIFTSLDELRAAVGESIGPGPWLTIDQTRIDAFAEATGDDQWIHVDPQRAANGPYGATIAHGYLTLSSIPLLGRDIYALDFGTARINYGSNTVRFPSAVRSGTRIRATATIADLRVEQSRAQLTVRWTIDNEGQAKPACVAETLTVVVL</sequence>
<name>A0ABZ1YRB1_9NOCA</name>
<protein>
    <submittedName>
        <fullName evidence="3">MaoC family dehydratase</fullName>
    </submittedName>
</protein>
<comment type="similarity">
    <text evidence="1">Belongs to the enoyl-CoA hydratase/isomerase family.</text>
</comment>
<dbReference type="Proteomes" id="UP001432062">
    <property type="component" value="Chromosome"/>
</dbReference>
<evidence type="ECO:0000256" key="1">
    <source>
        <dbReference type="ARBA" id="ARBA00005254"/>
    </source>
</evidence>